<organism evidence="2 3">
    <name type="scientific">Knipowitschia caucasica</name>
    <name type="common">Caucasian dwarf goby</name>
    <name type="synonym">Pomatoschistus caucasicus</name>
    <dbReference type="NCBI Taxonomy" id="637954"/>
    <lineage>
        <taxon>Eukaryota</taxon>
        <taxon>Metazoa</taxon>
        <taxon>Chordata</taxon>
        <taxon>Craniata</taxon>
        <taxon>Vertebrata</taxon>
        <taxon>Euteleostomi</taxon>
        <taxon>Actinopterygii</taxon>
        <taxon>Neopterygii</taxon>
        <taxon>Teleostei</taxon>
        <taxon>Neoteleostei</taxon>
        <taxon>Acanthomorphata</taxon>
        <taxon>Gobiaria</taxon>
        <taxon>Gobiiformes</taxon>
        <taxon>Gobioidei</taxon>
        <taxon>Gobiidae</taxon>
        <taxon>Gobiinae</taxon>
        <taxon>Knipowitschia</taxon>
    </lineage>
</organism>
<keyword evidence="3" id="KW-1185">Reference proteome</keyword>
<reference evidence="2 3" key="1">
    <citation type="submission" date="2024-04" db="EMBL/GenBank/DDBJ databases">
        <authorList>
            <person name="Waldvogel A.-M."/>
            <person name="Schoenle A."/>
        </authorList>
    </citation>
    <scope>NUCLEOTIDE SEQUENCE [LARGE SCALE GENOMIC DNA]</scope>
</reference>
<name>A0AAV2M4E7_KNICA</name>
<dbReference type="EMBL" id="OZ035828">
    <property type="protein sequence ID" value="CAL1608136.1"/>
    <property type="molecule type" value="Genomic_DNA"/>
</dbReference>
<protein>
    <submittedName>
        <fullName evidence="2">Uncharacterized protein</fullName>
    </submittedName>
</protein>
<feature type="region of interest" description="Disordered" evidence="1">
    <location>
        <begin position="219"/>
        <end position="245"/>
    </location>
</feature>
<gene>
    <name evidence="2" type="ORF">KC01_LOCUS35119</name>
</gene>
<evidence type="ECO:0000313" key="2">
    <source>
        <dbReference type="EMBL" id="CAL1608136.1"/>
    </source>
</evidence>
<evidence type="ECO:0000256" key="1">
    <source>
        <dbReference type="SAM" id="MobiDB-lite"/>
    </source>
</evidence>
<sequence>MESVTVSSEASLQVVRTHFDQIKGSQWVLLANGMCDLETRRILTSMFITLVQTLSVNVLGLIIPQQEVNHRFLSEEESTRAHRSITTVLQNTIGQVFSQALNLPTDALDKHSDSHELTALIEQEVSAKVNRVLSEKKEDGPISVDSLISSETVARSMIDKGNSCLQKCLRFLFCSCGRRASTKQSASSESGPCRCSFLRFAKKNFRSMQSNLETKLLSEELEPGRRVSSRGSGSSGSYPDLVISPGATLRTPEVSFEQFQPEVEELFQQLNLSTSPDIETSQERLRQALKSEQTTAFAQRLTDMMYCHFQIMDSAALAASPNPEIRRKLRNQDQELVYAMVRNEVFTYLHSFTHYIKHDPLDDFYQQDLFELCMERPPLSPNSQEALTYNVSIPFQGSVPVQVQVDSLSLNSHKHDLFERSMVHPRACVPSQISRDVPAIVLRTPEVRTYSAPAVSEHSFRSQKYDLFERSMAPLKVQMPSFISKDVPAIILKTPEDMQRLSHRSDLSEGQSMTLGLIESLMIEMFRGKAALRRWDNNYKRIHDSLTQKAWEEIQLSEHQVKKTEKRMNKIIRAVIKDLKTHYGTAENMVERALDRKDPTFDKTVLKSLQYHLEHNLRKKRSLLRCVFRGLIWWCATIED</sequence>
<accession>A0AAV2M4E7</accession>
<proteinExistence type="predicted"/>
<dbReference type="AlphaFoldDB" id="A0AAV2M4E7"/>
<evidence type="ECO:0000313" key="3">
    <source>
        <dbReference type="Proteomes" id="UP001497482"/>
    </source>
</evidence>
<dbReference type="Proteomes" id="UP001497482">
    <property type="component" value="Chromosome 6"/>
</dbReference>